<organism evidence="2">
    <name type="scientific">viral metagenome</name>
    <dbReference type="NCBI Taxonomy" id="1070528"/>
    <lineage>
        <taxon>unclassified sequences</taxon>
        <taxon>metagenomes</taxon>
        <taxon>organismal metagenomes</taxon>
    </lineage>
</organism>
<feature type="compositionally biased region" description="Low complexity" evidence="1">
    <location>
        <begin position="1"/>
        <end position="25"/>
    </location>
</feature>
<evidence type="ECO:0000313" key="2">
    <source>
        <dbReference type="EMBL" id="QHT91771.1"/>
    </source>
</evidence>
<accession>A0A6C0IF25</accession>
<dbReference type="AlphaFoldDB" id="A0A6C0IF25"/>
<sequence>MSNQMNNNRNGNQRMNGNNNNNNNNKKYKYSLTEITPVFRPRVFNENNDQISFFIPRVDVRTSFEKVAFIFHHYYVGKVNKVDFILKKDRNGYDYKAAYVHFDHFHNSENSCMLVNTIRDDGSDFIYCDKYDKSKKWQVFINTGKKHYGDKPKGRLNLSLLEAQVDNAYVEIKPADLYDEKEAILNKKKEEYESQMSMLWVLTQGCGRLPSQSPKVLKEAKHDLSYLMRKGLVDTPEDLEDGEIRDA</sequence>
<proteinExistence type="predicted"/>
<protein>
    <submittedName>
        <fullName evidence="2">Uncharacterized protein</fullName>
    </submittedName>
</protein>
<reference evidence="2" key="1">
    <citation type="journal article" date="2020" name="Nature">
        <title>Giant virus diversity and host interactions through global metagenomics.</title>
        <authorList>
            <person name="Schulz F."/>
            <person name="Roux S."/>
            <person name="Paez-Espino D."/>
            <person name="Jungbluth S."/>
            <person name="Walsh D.A."/>
            <person name="Denef V.J."/>
            <person name="McMahon K.D."/>
            <person name="Konstantinidis K.T."/>
            <person name="Eloe-Fadrosh E.A."/>
            <person name="Kyrpides N.C."/>
            <person name="Woyke T."/>
        </authorList>
    </citation>
    <scope>NUCLEOTIDE SEQUENCE</scope>
    <source>
        <strain evidence="2">GVMAG-M-3300023184-86</strain>
    </source>
</reference>
<evidence type="ECO:0000256" key="1">
    <source>
        <dbReference type="SAM" id="MobiDB-lite"/>
    </source>
</evidence>
<name>A0A6C0IF25_9ZZZZ</name>
<dbReference type="EMBL" id="MN740169">
    <property type="protein sequence ID" value="QHT91771.1"/>
    <property type="molecule type" value="Genomic_DNA"/>
</dbReference>
<feature type="region of interest" description="Disordered" evidence="1">
    <location>
        <begin position="1"/>
        <end position="27"/>
    </location>
</feature>